<evidence type="ECO:0000313" key="2">
    <source>
        <dbReference type="EMBL" id="SHI53465.1"/>
    </source>
</evidence>
<evidence type="ECO:0000313" key="3">
    <source>
        <dbReference type="Proteomes" id="UP000184442"/>
    </source>
</evidence>
<dbReference type="CDD" id="cd03801">
    <property type="entry name" value="GT4_PimA-like"/>
    <property type="match status" value="1"/>
</dbReference>
<name>A0A1M6BXD9_9FIRM</name>
<dbReference type="EMBL" id="FQZS01000004">
    <property type="protein sequence ID" value="SHI53465.1"/>
    <property type="molecule type" value="Genomic_DNA"/>
</dbReference>
<keyword evidence="2" id="KW-0808">Transferase</keyword>
<dbReference type="OrthoDB" id="139410at2"/>
<organism evidence="2 3">
    <name type="scientific">Lutispora thermophila DSM 19022</name>
    <dbReference type="NCBI Taxonomy" id="1122184"/>
    <lineage>
        <taxon>Bacteria</taxon>
        <taxon>Bacillati</taxon>
        <taxon>Bacillota</taxon>
        <taxon>Clostridia</taxon>
        <taxon>Lutisporales</taxon>
        <taxon>Lutisporaceae</taxon>
        <taxon>Lutispora</taxon>
    </lineage>
</organism>
<dbReference type="STRING" id="1122184.SAMN02745176_00587"/>
<dbReference type="AlphaFoldDB" id="A0A1M6BXD9"/>
<dbReference type="InterPro" id="IPR001296">
    <property type="entry name" value="Glyco_trans_1"/>
</dbReference>
<evidence type="ECO:0000259" key="1">
    <source>
        <dbReference type="Pfam" id="PF00534"/>
    </source>
</evidence>
<dbReference type="PANTHER" id="PTHR12526">
    <property type="entry name" value="GLYCOSYLTRANSFERASE"/>
    <property type="match status" value="1"/>
</dbReference>
<dbReference type="Pfam" id="PF00534">
    <property type="entry name" value="Glycos_transf_1"/>
    <property type="match status" value="1"/>
</dbReference>
<dbReference type="RefSeq" id="WP_073024345.1">
    <property type="nucleotide sequence ID" value="NZ_FQZS01000004.1"/>
</dbReference>
<protein>
    <submittedName>
        <fullName evidence="2">Glycosyltransferase involved in cell wall bisynthesis</fullName>
    </submittedName>
</protein>
<feature type="domain" description="Glycosyl transferase family 1" evidence="1">
    <location>
        <begin position="219"/>
        <end position="395"/>
    </location>
</feature>
<gene>
    <name evidence="2" type="ORF">SAMN02745176_00587</name>
</gene>
<sequence length="420" mass="48673">MKILWLVNIPLPEASLLMGEKPLPYGGWLLEVSKFISKREDVDLYIAFPHKRVNKYRILYGENIIYYAFKHINERNYKSIRCKKILECIFKEVKPDLVHVYGTELLHTLAFINICRELDIKVVISIQGLVSVISRHMYAGLPFRAIYGATVRNILLKDNVSGLKNLFAKRGKLEIEAIKRTNHIIGRTTWDKACISQINPNAKYYFCNETLRNEFYKHSWELDKCEKHSIFLSQCQYPIKGLHYVLEALAIILRQYPDAKLYVSGKNIIKSDTIKDKMLMTYYGRYIKKMIMKLGLENSIVFTGVLDEKSMCEAYLKSHVFVCASSIENSPNSLGEAMILGVPCVVSDVGGISDMIRHMEEGFVYQSDAPYMLAHYICEIFNNEDLALEFSKNARIHALKTHDRQENLNRLLHIYEEFLK</sequence>
<proteinExistence type="predicted"/>
<keyword evidence="3" id="KW-1185">Reference proteome</keyword>
<accession>A0A1M6BXD9</accession>
<dbReference type="SUPFAM" id="SSF53756">
    <property type="entry name" value="UDP-Glycosyltransferase/glycogen phosphorylase"/>
    <property type="match status" value="1"/>
</dbReference>
<dbReference type="GO" id="GO:0016757">
    <property type="term" value="F:glycosyltransferase activity"/>
    <property type="evidence" value="ECO:0007669"/>
    <property type="project" value="InterPro"/>
</dbReference>
<dbReference type="Gene3D" id="3.40.50.2000">
    <property type="entry name" value="Glycogen Phosphorylase B"/>
    <property type="match status" value="2"/>
</dbReference>
<dbReference type="Proteomes" id="UP000184442">
    <property type="component" value="Unassembled WGS sequence"/>
</dbReference>
<reference evidence="2 3" key="1">
    <citation type="submission" date="2016-11" db="EMBL/GenBank/DDBJ databases">
        <authorList>
            <person name="Jaros S."/>
            <person name="Januszkiewicz K."/>
            <person name="Wedrychowicz H."/>
        </authorList>
    </citation>
    <scope>NUCLEOTIDE SEQUENCE [LARGE SCALE GENOMIC DNA]</scope>
    <source>
        <strain evidence="2 3">DSM 19022</strain>
    </source>
</reference>